<dbReference type="RefSeq" id="WP_204661883.1">
    <property type="nucleotide sequence ID" value="NZ_CP056775.1"/>
</dbReference>
<accession>A0ABX7I452</accession>
<evidence type="ECO:0000256" key="1">
    <source>
        <dbReference type="SAM" id="MobiDB-lite"/>
    </source>
</evidence>
<sequence length="77" mass="8609">MEPNEENSKTDEVKDPAVREALARGRNANDNFQDGSTDDYGIDKSSPEAQDELEEREQVKGGRGQHGTGRNRNDDFN</sequence>
<gene>
    <name evidence="2" type="ORF">HWI92_06805</name>
</gene>
<name>A0ABX7I452_9BACT</name>
<evidence type="ECO:0000313" key="2">
    <source>
        <dbReference type="EMBL" id="QRR00638.1"/>
    </source>
</evidence>
<dbReference type="EMBL" id="CP056775">
    <property type="protein sequence ID" value="QRR00638.1"/>
    <property type="molecule type" value="Genomic_DNA"/>
</dbReference>
<evidence type="ECO:0008006" key="4">
    <source>
        <dbReference type="Google" id="ProtNLM"/>
    </source>
</evidence>
<reference evidence="2 3" key="1">
    <citation type="submission" date="2020-06" db="EMBL/GenBank/DDBJ databases">
        <title>Dyadobacter sandarakinus sp. nov., isolated from the soil of the Arctic Yellow River Station.</title>
        <authorList>
            <person name="Zhang Y."/>
            <person name="Peng F."/>
        </authorList>
    </citation>
    <scope>NUCLEOTIDE SEQUENCE [LARGE SCALE GENOMIC DNA]</scope>
    <source>
        <strain evidence="2 3">Q3-56</strain>
    </source>
</reference>
<dbReference type="Proteomes" id="UP000612680">
    <property type="component" value="Chromosome"/>
</dbReference>
<evidence type="ECO:0000313" key="3">
    <source>
        <dbReference type="Proteomes" id="UP000612680"/>
    </source>
</evidence>
<protein>
    <recommendedName>
        <fullName evidence="4">Stress-induced acidophilic repeat motif-containing protein</fullName>
    </recommendedName>
</protein>
<feature type="region of interest" description="Disordered" evidence="1">
    <location>
        <begin position="1"/>
        <end position="77"/>
    </location>
</feature>
<feature type="compositionally biased region" description="Basic and acidic residues" evidence="1">
    <location>
        <begin position="1"/>
        <end position="23"/>
    </location>
</feature>
<proteinExistence type="predicted"/>
<organism evidence="2 3">
    <name type="scientific">Dyadobacter sandarakinus</name>
    <dbReference type="NCBI Taxonomy" id="2747268"/>
    <lineage>
        <taxon>Bacteria</taxon>
        <taxon>Pseudomonadati</taxon>
        <taxon>Bacteroidota</taxon>
        <taxon>Cytophagia</taxon>
        <taxon>Cytophagales</taxon>
        <taxon>Spirosomataceae</taxon>
        <taxon>Dyadobacter</taxon>
    </lineage>
</organism>
<keyword evidence="3" id="KW-1185">Reference proteome</keyword>